<dbReference type="AlphaFoldDB" id="A0A183ICY4"/>
<dbReference type="Proteomes" id="UP000270296">
    <property type="component" value="Unassembled WGS sequence"/>
</dbReference>
<organism evidence="3">
    <name type="scientific">Soboliphyme baturini</name>
    <dbReference type="NCBI Taxonomy" id="241478"/>
    <lineage>
        <taxon>Eukaryota</taxon>
        <taxon>Metazoa</taxon>
        <taxon>Ecdysozoa</taxon>
        <taxon>Nematoda</taxon>
        <taxon>Enoplea</taxon>
        <taxon>Dorylaimia</taxon>
        <taxon>Dioctophymatida</taxon>
        <taxon>Dioctophymatoidea</taxon>
        <taxon>Soboliphymatidae</taxon>
        <taxon>Soboliphyme</taxon>
    </lineage>
</organism>
<sequence length="147" mass="16621">MNLRKAPNRRVRTNFRKRFPSTLDEPLSPGPACNNEATARVRLWSVRVTFGHRNVTGFSRADLPSNRCDSTRCFPTPCPVHSCTSTLPDNAPQQMRPAEANRIEAPPTNHNDRRQTFLWLPVVVGLAAKPSDRRHEWESRSVGHNVG</sequence>
<evidence type="ECO:0000313" key="1">
    <source>
        <dbReference type="EMBL" id="VDO94468.1"/>
    </source>
</evidence>
<keyword evidence="2" id="KW-1185">Reference proteome</keyword>
<evidence type="ECO:0000313" key="2">
    <source>
        <dbReference type="Proteomes" id="UP000270296"/>
    </source>
</evidence>
<reference evidence="1 2" key="2">
    <citation type="submission" date="2018-11" db="EMBL/GenBank/DDBJ databases">
        <authorList>
            <consortium name="Pathogen Informatics"/>
        </authorList>
    </citation>
    <scope>NUCLEOTIDE SEQUENCE [LARGE SCALE GENOMIC DNA]</scope>
</reference>
<name>A0A183ICY4_9BILA</name>
<proteinExistence type="predicted"/>
<dbReference type="WBParaSite" id="SBAD_0000154901-mRNA-1">
    <property type="protein sequence ID" value="SBAD_0000154901-mRNA-1"/>
    <property type="gene ID" value="SBAD_0000154901"/>
</dbReference>
<evidence type="ECO:0000313" key="3">
    <source>
        <dbReference type="WBParaSite" id="SBAD_0000154901-mRNA-1"/>
    </source>
</evidence>
<reference evidence="3" key="1">
    <citation type="submission" date="2016-06" db="UniProtKB">
        <authorList>
            <consortium name="WormBaseParasite"/>
        </authorList>
    </citation>
    <scope>IDENTIFICATION</scope>
</reference>
<dbReference type="EMBL" id="UZAM01006839">
    <property type="protein sequence ID" value="VDO94468.1"/>
    <property type="molecule type" value="Genomic_DNA"/>
</dbReference>
<accession>A0A183ICY4</accession>
<protein>
    <submittedName>
        <fullName evidence="1 3">Uncharacterized protein</fullName>
    </submittedName>
</protein>
<gene>
    <name evidence="1" type="ORF">SBAD_LOCUS1478</name>
</gene>